<protein>
    <submittedName>
        <fullName evidence="2">Uncharacterized protein</fullName>
    </submittedName>
</protein>
<proteinExistence type="predicted"/>
<dbReference type="Proteomes" id="UP001386955">
    <property type="component" value="Unassembled WGS sequence"/>
</dbReference>
<reference evidence="2 3" key="1">
    <citation type="submission" date="2024-01" db="EMBL/GenBank/DDBJ databases">
        <title>The genomes of 5 underutilized Papilionoideae crops provide insights into root nodulation and disease resistanc.</title>
        <authorList>
            <person name="Jiang F."/>
        </authorList>
    </citation>
    <scope>NUCLEOTIDE SEQUENCE [LARGE SCALE GENOMIC DNA]</scope>
    <source>
        <strain evidence="2">DUOXIRENSHENG_FW03</strain>
        <tissue evidence="2">Leaves</tissue>
    </source>
</reference>
<keyword evidence="3" id="KW-1185">Reference proteome</keyword>
<keyword evidence="1" id="KW-0472">Membrane</keyword>
<evidence type="ECO:0000256" key="1">
    <source>
        <dbReference type="SAM" id="Phobius"/>
    </source>
</evidence>
<dbReference type="EMBL" id="JAYMYS010000004">
    <property type="protein sequence ID" value="KAK7394451.1"/>
    <property type="molecule type" value="Genomic_DNA"/>
</dbReference>
<evidence type="ECO:0000313" key="3">
    <source>
        <dbReference type="Proteomes" id="UP001386955"/>
    </source>
</evidence>
<evidence type="ECO:0000313" key="2">
    <source>
        <dbReference type="EMBL" id="KAK7394451.1"/>
    </source>
</evidence>
<sequence>MSSCFQNFVCFKASRCHCHLLVGALVVQSYSQRDCIGSTYSIHSRERDDKVMKLMDALCGHVKSVFVFGGVVDLVWRGPAMSIFMCLESIDTFILLEINGICVVHVIAIVVWYIGDPLPSCAFSMGGDFSGHFLSIFA</sequence>
<keyword evidence="1" id="KW-0812">Transmembrane</keyword>
<accession>A0AAN9XJF5</accession>
<name>A0AAN9XJF5_PSOTE</name>
<feature type="transmembrane region" description="Helical" evidence="1">
    <location>
        <begin position="92"/>
        <end position="115"/>
    </location>
</feature>
<comment type="caution">
    <text evidence="2">The sequence shown here is derived from an EMBL/GenBank/DDBJ whole genome shotgun (WGS) entry which is preliminary data.</text>
</comment>
<organism evidence="2 3">
    <name type="scientific">Psophocarpus tetragonolobus</name>
    <name type="common">Winged bean</name>
    <name type="synonym">Dolichos tetragonolobus</name>
    <dbReference type="NCBI Taxonomy" id="3891"/>
    <lineage>
        <taxon>Eukaryota</taxon>
        <taxon>Viridiplantae</taxon>
        <taxon>Streptophyta</taxon>
        <taxon>Embryophyta</taxon>
        <taxon>Tracheophyta</taxon>
        <taxon>Spermatophyta</taxon>
        <taxon>Magnoliopsida</taxon>
        <taxon>eudicotyledons</taxon>
        <taxon>Gunneridae</taxon>
        <taxon>Pentapetalae</taxon>
        <taxon>rosids</taxon>
        <taxon>fabids</taxon>
        <taxon>Fabales</taxon>
        <taxon>Fabaceae</taxon>
        <taxon>Papilionoideae</taxon>
        <taxon>50 kb inversion clade</taxon>
        <taxon>NPAAA clade</taxon>
        <taxon>indigoferoid/millettioid clade</taxon>
        <taxon>Phaseoleae</taxon>
        <taxon>Psophocarpus</taxon>
    </lineage>
</organism>
<keyword evidence="1" id="KW-1133">Transmembrane helix</keyword>
<dbReference type="AlphaFoldDB" id="A0AAN9XJF5"/>
<gene>
    <name evidence="2" type="ORF">VNO78_14979</name>
</gene>